<dbReference type="InterPro" id="IPR002110">
    <property type="entry name" value="Ankyrin_rpt"/>
</dbReference>
<gene>
    <name evidence="4" type="primary">mask</name>
    <name evidence="4" type="ORF">SPIL2461_LOCUS2389</name>
</gene>
<dbReference type="Proteomes" id="UP000649617">
    <property type="component" value="Unassembled WGS sequence"/>
</dbReference>
<evidence type="ECO:0000256" key="2">
    <source>
        <dbReference type="ARBA" id="ARBA00023043"/>
    </source>
</evidence>
<dbReference type="PANTHER" id="PTHR23206">
    <property type="entry name" value="MASK PROTEIN"/>
    <property type="match status" value="1"/>
</dbReference>
<dbReference type="InterPro" id="IPR051631">
    <property type="entry name" value="Ankyrin-KH/SAM_domain"/>
</dbReference>
<dbReference type="PRINTS" id="PR01415">
    <property type="entry name" value="ANKYRIN"/>
</dbReference>
<proteinExistence type="predicted"/>
<reference evidence="4" key="1">
    <citation type="submission" date="2021-02" db="EMBL/GenBank/DDBJ databases">
        <authorList>
            <person name="Dougan E. K."/>
            <person name="Rhodes N."/>
            <person name="Thang M."/>
            <person name="Chan C."/>
        </authorList>
    </citation>
    <scope>NUCLEOTIDE SEQUENCE</scope>
</reference>
<feature type="repeat" description="ANK" evidence="3">
    <location>
        <begin position="125"/>
        <end position="157"/>
    </location>
</feature>
<dbReference type="AlphaFoldDB" id="A0A812JMI0"/>
<evidence type="ECO:0000256" key="3">
    <source>
        <dbReference type="PROSITE-ProRule" id="PRU00023"/>
    </source>
</evidence>
<evidence type="ECO:0000313" key="4">
    <source>
        <dbReference type="EMBL" id="CAE7212542.1"/>
    </source>
</evidence>
<dbReference type="OrthoDB" id="194358at2759"/>
<feature type="non-terminal residue" evidence="4">
    <location>
        <position position="1"/>
    </location>
</feature>
<dbReference type="Pfam" id="PF00023">
    <property type="entry name" value="Ank"/>
    <property type="match status" value="1"/>
</dbReference>
<dbReference type="InterPro" id="IPR036770">
    <property type="entry name" value="Ankyrin_rpt-contain_sf"/>
</dbReference>
<dbReference type="PROSITE" id="PS50088">
    <property type="entry name" value="ANK_REPEAT"/>
    <property type="match status" value="4"/>
</dbReference>
<dbReference type="PROSITE" id="PS50297">
    <property type="entry name" value="ANK_REP_REGION"/>
    <property type="match status" value="3"/>
</dbReference>
<dbReference type="PANTHER" id="PTHR23206:SF8">
    <property type="entry name" value="ANKYRIN REPEAT AND KH DOMAIN-CONTAINING 1"/>
    <property type="match status" value="1"/>
</dbReference>
<evidence type="ECO:0000313" key="5">
    <source>
        <dbReference type="Proteomes" id="UP000649617"/>
    </source>
</evidence>
<protein>
    <submittedName>
        <fullName evidence="4">Mask protein</fullName>
    </submittedName>
</protein>
<keyword evidence="2 3" id="KW-0040">ANK repeat</keyword>
<comment type="caution">
    <text evidence="4">The sequence shown here is derived from an EMBL/GenBank/DDBJ whole genome shotgun (WGS) entry which is preliminary data.</text>
</comment>
<evidence type="ECO:0000256" key="1">
    <source>
        <dbReference type="ARBA" id="ARBA00022737"/>
    </source>
</evidence>
<feature type="repeat" description="ANK" evidence="3">
    <location>
        <begin position="59"/>
        <end position="91"/>
    </location>
</feature>
<organism evidence="4 5">
    <name type="scientific">Symbiodinium pilosum</name>
    <name type="common">Dinoflagellate</name>
    <dbReference type="NCBI Taxonomy" id="2952"/>
    <lineage>
        <taxon>Eukaryota</taxon>
        <taxon>Sar</taxon>
        <taxon>Alveolata</taxon>
        <taxon>Dinophyceae</taxon>
        <taxon>Suessiales</taxon>
        <taxon>Symbiodiniaceae</taxon>
        <taxon>Symbiodinium</taxon>
    </lineage>
</organism>
<dbReference type="Gene3D" id="1.25.40.20">
    <property type="entry name" value="Ankyrin repeat-containing domain"/>
    <property type="match status" value="2"/>
</dbReference>
<feature type="repeat" description="ANK" evidence="3">
    <location>
        <begin position="158"/>
        <end position="190"/>
    </location>
</feature>
<feature type="repeat" description="ANK" evidence="3">
    <location>
        <begin position="92"/>
        <end position="124"/>
    </location>
</feature>
<accession>A0A812JMI0</accession>
<dbReference type="Pfam" id="PF12796">
    <property type="entry name" value="Ank_2"/>
    <property type="match status" value="1"/>
</dbReference>
<keyword evidence="5" id="KW-1185">Reference proteome</keyword>
<keyword evidence="1" id="KW-0677">Repeat</keyword>
<dbReference type="SMART" id="SM00248">
    <property type="entry name" value="ANK"/>
    <property type="match status" value="4"/>
</dbReference>
<dbReference type="SUPFAM" id="SSF48403">
    <property type="entry name" value="Ankyrin repeat"/>
    <property type="match status" value="1"/>
</dbReference>
<sequence>DISDVRHLKASLCKLHGFPTCMQQLLHNGNSLENSFELDALMNLQLILVTPSNEAQQLKAAGELLDSCARGNLQIARLLLEAGANKNAKDDLLRTALMLTAERGHVEIVRLLLQAGADKDMQDCLGETALTLAAQNGHVEIARLLLQAGADKDLQRHVGCTALMIAAYYGHTEIVRLLLQAGADTAALRRLHSPIACS</sequence>
<dbReference type="EMBL" id="CAJNIZ010002602">
    <property type="protein sequence ID" value="CAE7212542.1"/>
    <property type="molecule type" value="Genomic_DNA"/>
</dbReference>
<name>A0A812JMI0_SYMPI</name>